<feature type="compositionally biased region" description="Acidic residues" evidence="1">
    <location>
        <begin position="188"/>
        <end position="204"/>
    </location>
</feature>
<feature type="compositionally biased region" description="Acidic residues" evidence="1">
    <location>
        <begin position="227"/>
        <end position="246"/>
    </location>
</feature>
<proteinExistence type="predicted"/>
<protein>
    <submittedName>
        <fullName evidence="2">Uncharacterized protein</fullName>
    </submittedName>
</protein>
<sequence>MRQLRSCDFCGEDASGIYEVLPAELSPTEDEQRRVVLCDDCLRTLETVVDPLLARLGFDAAASRDSVVEKRERGESPEPVSASRMSNREGDITERPIATSAKDTTDATPMTTESERTSRTADGGTDDEGAAHGETADVDDEGAVEQTGDEETGDEETFGDRPAEDYEVDEEAAVEETATPDETRETTSESDEERTVEETDDEETFGDRPAEDYEVDDADRRQSTEGDPAEDYEVEGDVEAGGEMDAAESIEAEPEKFRRVMRLLNNRDLPVERDEFADVATGAYELDRSEVDAIIDYGIERDVLAEEDGRLRKAS</sequence>
<feature type="compositionally biased region" description="Basic and acidic residues" evidence="1">
    <location>
        <begin position="66"/>
        <end position="76"/>
    </location>
</feature>
<dbReference type="OrthoDB" id="204261at2157"/>
<name>M0DAE3_HALPD</name>
<organism evidence="2 3">
    <name type="scientific">Halogeometricum pallidum JCM 14848</name>
    <dbReference type="NCBI Taxonomy" id="1227487"/>
    <lineage>
        <taxon>Archaea</taxon>
        <taxon>Methanobacteriati</taxon>
        <taxon>Methanobacteriota</taxon>
        <taxon>Stenosarchaea group</taxon>
        <taxon>Halobacteria</taxon>
        <taxon>Halobacteriales</taxon>
        <taxon>Haloferacaceae</taxon>
        <taxon>Halogeometricum</taxon>
    </lineage>
</organism>
<evidence type="ECO:0000313" key="2">
    <source>
        <dbReference type="EMBL" id="ELZ31134.1"/>
    </source>
</evidence>
<reference evidence="2 3" key="1">
    <citation type="journal article" date="2014" name="PLoS Genet.">
        <title>Phylogenetically driven sequencing of extremely halophilic archaea reveals strategies for static and dynamic osmo-response.</title>
        <authorList>
            <person name="Becker E.A."/>
            <person name="Seitzer P.M."/>
            <person name="Tritt A."/>
            <person name="Larsen D."/>
            <person name="Krusor M."/>
            <person name="Yao A.I."/>
            <person name="Wu D."/>
            <person name="Madern D."/>
            <person name="Eisen J.A."/>
            <person name="Darling A.E."/>
            <person name="Facciotti M.T."/>
        </authorList>
    </citation>
    <scope>NUCLEOTIDE SEQUENCE [LARGE SCALE GENOMIC DNA]</scope>
    <source>
        <strain evidence="2 3">JCM 14848</strain>
    </source>
</reference>
<dbReference type="InParanoid" id="M0DAE3"/>
<gene>
    <name evidence="2" type="ORF">C474_09874</name>
</gene>
<dbReference type="AlphaFoldDB" id="M0DAE3"/>
<feature type="compositionally biased region" description="Acidic residues" evidence="1">
    <location>
        <begin position="136"/>
        <end position="157"/>
    </location>
</feature>
<evidence type="ECO:0000256" key="1">
    <source>
        <dbReference type="SAM" id="MobiDB-lite"/>
    </source>
</evidence>
<keyword evidence="3" id="KW-1185">Reference proteome</keyword>
<feature type="compositionally biased region" description="Acidic residues" evidence="1">
    <location>
        <begin position="165"/>
        <end position="174"/>
    </location>
</feature>
<evidence type="ECO:0000313" key="3">
    <source>
        <dbReference type="Proteomes" id="UP000011513"/>
    </source>
</evidence>
<accession>M0DAE3</accession>
<dbReference type="Proteomes" id="UP000011513">
    <property type="component" value="Unassembled WGS sequence"/>
</dbReference>
<dbReference type="EMBL" id="AOIV01000023">
    <property type="protein sequence ID" value="ELZ31134.1"/>
    <property type="molecule type" value="Genomic_DNA"/>
</dbReference>
<comment type="caution">
    <text evidence="2">The sequence shown here is derived from an EMBL/GenBank/DDBJ whole genome shotgun (WGS) entry which is preliminary data.</text>
</comment>
<dbReference type="eggNOG" id="arCOG07780">
    <property type="taxonomic scope" value="Archaea"/>
</dbReference>
<feature type="region of interest" description="Disordered" evidence="1">
    <location>
        <begin position="63"/>
        <end position="246"/>
    </location>
</feature>